<evidence type="ECO:0000256" key="2">
    <source>
        <dbReference type="ARBA" id="ARBA00022801"/>
    </source>
</evidence>
<dbReference type="InterPro" id="IPR000086">
    <property type="entry name" value="NUDIX_hydrolase_dom"/>
</dbReference>
<dbReference type="CDD" id="cd04662">
    <property type="entry name" value="NUDIX_Hydrolase"/>
    <property type="match status" value="1"/>
</dbReference>
<name>A0A839Z2L3_9HYPH</name>
<feature type="domain" description="Nudix hydrolase" evidence="4">
    <location>
        <begin position="1"/>
        <end position="150"/>
    </location>
</feature>
<evidence type="ECO:0000256" key="3">
    <source>
        <dbReference type="SAM" id="MobiDB-lite"/>
    </source>
</evidence>
<dbReference type="PANTHER" id="PTHR21340">
    <property type="entry name" value="DIADENOSINE 5,5-P1,P4-TETRAPHOSPHATE PYROPHOSPHOHYDROLASE MUTT"/>
    <property type="match status" value="1"/>
</dbReference>
<evidence type="ECO:0000313" key="5">
    <source>
        <dbReference type="EMBL" id="MBB3769902.1"/>
    </source>
</evidence>
<dbReference type="Pfam" id="PF00293">
    <property type="entry name" value="NUDIX"/>
    <property type="match status" value="1"/>
</dbReference>
<dbReference type="GO" id="GO:0004081">
    <property type="term" value="F:bis(5'-nucleosyl)-tetraphosphatase (asymmetrical) activity"/>
    <property type="evidence" value="ECO:0007669"/>
    <property type="project" value="TreeGrafter"/>
</dbReference>
<dbReference type="SUPFAM" id="SSF55811">
    <property type="entry name" value="Nudix"/>
    <property type="match status" value="1"/>
</dbReference>
<dbReference type="AlphaFoldDB" id="A0A839Z2L3"/>
<comment type="cofactor">
    <cofactor evidence="1">
        <name>Mg(2+)</name>
        <dbReference type="ChEBI" id="CHEBI:18420"/>
    </cofactor>
</comment>
<dbReference type="PANTHER" id="PTHR21340:SF7">
    <property type="entry name" value="NUDIX HYDROLASE DOMAIN-CONTAINING PROTEIN"/>
    <property type="match status" value="1"/>
</dbReference>
<dbReference type="EMBL" id="JACICD010000001">
    <property type="protein sequence ID" value="MBB3769902.1"/>
    <property type="molecule type" value="Genomic_DNA"/>
</dbReference>
<dbReference type="Gene3D" id="3.90.79.10">
    <property type="entry name" value="Nucleoside Triphosphate Pyrophosphohydrolase"/>
    <property type="match status" value="1"/>
</dbReference>
<feature type="region of interest" description="Disordered" evidence="3">
    <location>
        <begin position="38"/>
        <end position="79"/>
    </location>
</feature>
<dbReference type="Proteomes" id="UP000533469">
    <property type="component" value="Unassembled WGS sequence"/>
</dbReference>
<keyword evidence="2 5" id="KW-0378">Hydrolase</keyword>
<gene>
    <name evidence="5" type="ORF">FHS55_000488</name>
</gene>
<dbReference type="PROSITE" id="PS00893">
    <property type="entry name" value="NUDIX_BOX"/>
    <property type="match status" value="1"/>
</dbReference>
<dbReference type="InterPro" id="IPR020084">
    <property type="entry name" value="NUDIX_hydrolase_CS"/>
</dbReference>
<dbReference type="GO" id="GO:0006167">
    <property type="term" value="P:AMP biosynthetic process"/>
    <property type="evidence" value="ECO:0007669"/>
    <property type="project" value="TreeGrafter"/>
</dbReference>
<accession>A0A839Z2L3</accession>
<dbReference type="RefSeq" id="WP_183188080.1">
    <property type="nucleotide sequence ID" value="NZ_JACICD010000001.1"/>
</dbReference>
<dbReference type="PROSITE" id="PS51462">
    <property type="entry name" value="NUDIX"/>
    <property type="match status" value="1"/>
</dbReference>
<reference evidence="5 6" key="1">
    <citation type="submission" date="2020-08" db="EMBL/GenBank/DDBJ databases">
        <title>Genomic Encyclopedia of Type Strains, Phase IV (KMG-IV): sequencing the most valuable type-strain genomes for metagenomic binning, comparative biology and taxonomic classification.</title>
        <authorList>
            <person name="Goeker M."/>
        </authorList>
    </citation>
    <scope>NUCLEOTIDE SEQUENCE [LARGE SCALE GENOMIC DNA]</scope>
    <source>
        <strain evidence="5 6">DSM 5895</strain>
    </source>
</reference>
<sequence length="152" mass="17013">MRKSAGIIRYRRAGGVIEVLLIHPGGPFWSRKDEGAWSIPKGQMEDGEEEQTTARREFHEEVGQPAEGPLQPLGSVRQKGGKTVHAFAQEGDLDISTVASLRFSLEWPPHSGQLRDYPEVDRASWFTLVEARAKMLPSQLPLLDRLEALLQD</sequence>
<protein>
    <submittedName>
        <fullName evidence="5">Putative NUDIX family NTP pyrophosphohydrolase</fullName>
    </submittedName>
</protein>
<evidence type="ECO:0000313" key="6">
    <source>
        <dbReference type="Proteomes" id="UP000533469"/>
    </source>
</evidence>
<proteinExistence type="predicted"/>
<evidence type="ECO:0000256" key="1">
    <source>
        <dbReference type="ARBA" id="ARBA00001946"/>
    </source>
</evidence>
<evidence type="ECO:0000259" key="4">
    <source>
        <dbReference type="PROSITE" id="PS51462"/>
    </source>
</evidence>
<dbReference type="InterPro" id="IPR015797">
    <property type="entry name" value="NUDIX_hydrolase-like_dom_sf"/>
</dbReference>
<keyword evidence="6" id="KW-1185">Reference proteome</keyword>
<feature type="compositionally biased region" description="Basic and acidic residues" evidence="3">
    <location>
        <begin position="52"/>
        <end position="62"/>
    </location>
</feature>
<dbReference type="InterPro" id="IPR051325">
    <property type="entry name" value="Nudix_hydrolase_domain"/>
</dbReference>
<dbReference type="GO" id="GO:0006754">
    <property type="term" value="P:ATP biosynthetic process"/>
    <property type="evidence" value="ECO:0007669"/>
    <property type="project" value="TreeGrafter"/>
</dbReference>
<organism evidence="5 6">
    <name type="scientific">Ancylobacter tetraedralis</name>
    <dbReference type="NCBI Taxonomy" id="217068"/>
    <lineage>
        <taxon>Bacteria</taxon>
        <taxon>Pseudomonadati</taxon>
        <taxon>Pseudomonadota</taxon>
        <taxon>Alphaproteobacteria</taxon>
        <taxon>Hyphomicrobiales</taxon>
        <taxon>Xanthobacteraceae</taxon>
        <taxon>Ancylobacter</taxon>
    </lineage>
</organism>
<comment type="caution">
    <text evidence="5">The sequence shown here is derived from an EMBL/GenBank/DDBJ whole genome shotgun (WGS) entry which is preliminary data.</text>
</comment>